<sequence length="112" mass="12841">MKSKVRKIKLMADYDCWPLWDLDEIRNVNPETLPLSATLKAALEAWAASYSETLDRDNPVESGFSSKAAAIAFNKEGRRLRDQLKVELPSFQIVYFDNELWRDPKRASSFGT</sequence>
<dbReference type="RefSeq" id="WP_156332690.1">
    <property type="nucleotide sequence ID" value="NZ_JACIEN010000002.1"/>
</dbReference>
<keyword evidence="2" id="KW-1185">Reference proteome</keyword>
<reference evidence="1 2" key="1">
    <citation type="submission" date="2020-08" db="EMBL/GenBank/DDBJ databases">
        <title>Genomic Encyclopedia of Type Strains, Phase IV (KMG-IV): sequencing the most valuable type-strain genomes for metagenomic binning, comparative biology and taxonomic classification.</title>
        <authorList>
            <person name="Goeker M."/>
        </authorList>
    </citation>
    <scope>NUCLEOTIDE SEQUENCE [LARGE SCALE GENOMIC DNA]</scope>
    <source>
        <strain evidence="1 2">DSM 103737</strain>
    </source>
</reference>
<comment type="caution">
    <text evidence="1">The sequence shown here is derived from an EMBL/GenBank/DDBJ whole genome shotgun (WGS) entry which is preliminary data.</text>
</comment>
<gene>
    <name evidence="1" type="ORF">GGR16_002480</name>
</gene>
<dbReference type="EMBL" id="JACIEN010000002">
    <property type="protein sequence ID" value="MBB4017451.1"/>
    <property type="molecule type" value="Genomic_DNA"/>
</dbReference>
<evidence type="ECO:0000313" key="1">
    <source>
        <dbReference type="EMBL" id="MBB4017451.1"/>
    </source>
</evidence>
<accession>A0A840BVF3</accession>
<evidence type="ECO:0000313" key="2">
    <source>
        <dbReference type="Proteomes" id="UP000577362"/>
    </source>
</evidence>
<name>A0A840BVF3_9HYPH</name>
<organism evidence="1 2">
    <name type="scientific">Chelatococcus caeni</name>
    <dbReference type="NCBI Taxonomy" id="1348468"/>
    <lineage>
        <taxon>Bacteria</taxon>
        <taxon>Pseudomonadati</taxon>
        <taxon>Pseudomonadota</taxon>
        <taxon>Alphaproteobacteria</taxon>
        <taxon>Hyphomicrobiales</taxon>
        <taxon>Chelatococcaceae</taxon>
        <taxon>Chelatococcus</taxon>
    </lineage>
</organism>
<dbReference type="AlphaFoldDB" id="A0A840BVF3"/>
<dbReference type="Proteomes" id="UP000577362">
    <property type="component" value="Unassembled WGS sequence"/>
</dbReference>
<protein>
    <submittedName>
        <fullName evidence="1">Uncharacterized protein</fullName>
    </submittedName>
</protein>
<proteinExistence type="predicted"/>